<comment type="catalytic activity">
    <reaction evidence="7 8">
        <text>alpha-D-xylose = alpha-D-xylulofuranose</text>
        <dbReference type="Rhea" id="RHEA:22816"/>
        <dbReference type="ChEBI" id="CHEBI:28518"/>
        <dbReference type="ChEBI" id="CHEBI:188998"/>
        <dbReference type="EC" id="5.3.1.5"/>
    </reaction>
</comment>
<dbReference type="EMBL" id="CADEPI010000006">
    <property type="protein sequence ID" value="CAB3361623.1"/>
    <property type="molecule type" value="Genomic_DNA"/>
</dbReference>
<dbReference type="Gene3D" id="3.20.20.150">
    <property type="entry name" value="Divalent-metal-dependent TIM barrel enzymes"/>
    <property type="match status" value="1"/>
</dbReference>
<evidence type="ECO:0000256" key="3">
    <source>
        <dbReference type="ARBA" id="ARBA00022629"/>
    </source>
</evidence>
<gene>
    <name evidence="9" type="ORF">CLODIP_2_CD15835</name>
</gene>
<dbReference type="GO" id="GO:0046872">
    <property type="term" value="F:metal ion binding"/>
    <property type="evidence" value="ECO:0007669"/>
    <property type="project" value="UniProtKB-KW"/>
</dbReference>
<comment type="similarity">
    <text evidence="1 8">Belongs to the xylose isomerase family.</text>
</comment>
<comment type="caution">
    <text evidence="9">The sequence shown here is derived from an EMBL/GenBank/DDBJ whole genome shotgun (WGS) entry which is preliminary data.</text>
</comment>
<protein>
    <recommendedName>
        <fullName evidence="2 8">Xylose isomerase</fullName>
        <ecNumber evidence="2 8">5.3.1.5</ecNumber>
    </recommendedName>
</protein>
<dbReference type="PRINTS" id="PR00688">
    <property type="entry name" value="XYLOSISMRASE"/>
</dbReference>
<dbReference type="GO" id="GO:0009045">
    <property type="term" value="F:xylose isomerase activity"/>
    <property type="evidence" value="ECO:0007669"/>
    <property type="project" value="UniProtKB-EC"/>
</dbReference>
<reference evidence="9 10" key="1">
    <citation type="submission" date="2020-04" db="EMBL/GenBank/DDBJ databases">
        <authorList>
            <person name="Alioto T."/>
            <person name="Alioto T."/>
            <person name="Gomez Garrido J."/>
        </authorList>
    </citation>
    <scope>NUCLEOTIDE SEQUENCE [LARGE SCALE GENOMIC DNA]</scope>
</reference>
<dbReference type="PROSITE" id="PS51415">
    <property type="entry name" value="XYLOSE_ISOMERASE"/>
    <property type="match status" value="1"/>
</dbReference>
<keyword evidence="3 8" id="KW-0859">Xylose metabolism</keyword>
<dbReference type="Proteomes" id="UP000494165">
    <property type="component" value="Unassembled WGS sequence"/>
</dbReference>
<dbReference type="InterPro" id="IPR036237">
    <property type="entry name" value="Xyl_isomerase-like_sf"/>
</dbReference>
<dbReference type="EC" id="5.3.1.5" evidence="2 8"/>
<evidence type="ECO:0000256" key="8">
    <source>
        <dbReference type="RuleBase" id="RU000609"/>
    </source>
</evidence>
<evidence type="ECO:0000256" key="4">
    <source>
        <dbReference type="ARBA" id="ARBA00022723"/>
    </source>
</evidence>
<evidence type="ECO:0000313" key="10">
    <source>
        <dbReference type="Proteomes" id="UP000494165"/>
    </source>
</evidence>
<evidence type="ECO:0000256" key="6">
    <source>
        <dbReference type="ARBA" id="ARBA00023277"/>
    </source>
</evidence>
<organism evidence="9 10">
    <name type="scientific">Cloeon dipterum</name>
    <dbReference type="NCBI Taxonomy" id="197152"/>
    <lineage>
        <taxon>Eukaryota</taxon>
        <taxon>Metazoa</taxon>
        <taxon>Ecdysozoa</taxon>
        <taxon>Arthropoda</taxon>
        <taxon>Hexapoda</taxon>
        <taxon>Insecta</taxon>
        <taxon>Pterygota</taxon>
        <taxon>Palaeoptera</taxon>
        <taxon>Ephemeroptera</taxon>
        <taxon>Pisciforma</taxon>
        <taxon>Baetidae</taxon>
        <taxon>Cloeon</taxon>
    </lineage>
</organism>
<keyword evidence="10" id="KW-1185">Reference proteome</keyword>
<sequence>MYTQHQKRQKTYGGRQTPVTDSYEFFPGVTRVEYRPGASAEDSLCFRHYNPSERVHGRTMEEWFRPAVSYWHAFSYQGLDRYGMPAFIRPWDEAPNSLEACKRRVRAAFEFFSKLGVRYWTVFDRDLTPEGYTLEESFQQLDEVIDLVQELQQRTGIKPLWFGCNLFSHPRSYGESHAHQRWYANGAATNPDAHVAAYAAAQCKKAFDIAMKLGAENFLLWGAREGYHNPMVADLPREMRNYAKFLKIVADYKDKHGFRGNLLIRPGPHRESRFYNSEHRYESEDCDTFGRYDYDAMSTLCLLKHHGLERQFKLHVYPGRDHLFASAMGYLGCIEYESYHEEYFGDFRYNGETTVMMKNFIDQASVSSTDSEYDEFQGGIQPGGVSLALRPRRESHDFRDLFLMYVQSLDTLAKGLKTAVRLTSEGHFSRHLQQRYSGYQSGIGARLASGEASLEECDEFVKRHGEPNPPSARLEHWNSVFRYYNEH</sequence>
<keyword evidence="5 8" id="KW-0413">Isomerase</keyword>
<evidence type="ECO:0000256" key="1">
    <source>
        <dbReference type="ARBA" id="ARBA00005765"/>
    </source>
</evidence>
<dbReference type="GO" id="GO:0042732">
    <property type="term" value="P:D-xylose metabolic process"/>
    <property type="evidence" value="ECO:0007669"/>
    <property type="project" value="UniProtKB-KW"/>
</dbReference>
<dbReference type="PANTHER" id="PTHR48408:SF1">
    <property type="entry name" value="XYLOSE ISOMERASE"/>
    <property type="match status" value="1"/>
</dbReference>
<proteinExistence type="inferred from homology"/>
<keyword evidence="4 8" id="KW-0479">Metal-binding</keyword>
<accession>A0A8S1C1D0</accession>
<dbReference type="SUPFAM" id="SSF51658">
    <property type="entry name" value="Xylose isomerase-like"/>
    <property type="match status" value="1"/>
</dbReference>
<name>A0A8S1C1D0_9INSE</name>
<evidence type="ECO:0000256" key="2">
    <source>
        <dbReference type="ARBA" id="ARBA00011958"/>
    </source>
</evidence>
<dbReference type="InterPro" id="IPR001998">
    <property type="entry name" value="Xylose_isomerase"/>
</dbReference>
<evidence type="ECO:0000256" key="5">
    <source>
        <dbReference type="ARBA" id="ARBA00023235"/>
    </source>
</evidence>
<keyword evidence="6 8" id="KW-0119">Carbohydrate metabolism</keyword>
<dbReference type="PANTHER" id="PTHR48408">
    <property type="match status" value="1"/>
</dbReference>
<dbReference type="AlphaFoldDB" id="A0A8S1C1D0"/>
<dbReference type="OrthoDB" id="1730074at2759"/>
<evidence type="ECO:0000313" key="9">
    <source>
        <dbReference type="EMBL" id="CAB3361623.1"/>
    </source>
</evidence>
<evidence type="ECO:0000256" key="7">
    <source>
        <dbReference type="ARBA" id="ARBA00033659"/>
    </source>
</evidence>